<reference evidence="2 3" key="2">
    <citation type="journal article" date="2008" name="Int. J. Syst. Evol. Microbiol.">
        <title>Methanocella paludicola gen. nov., sp. nov., a methane-producing archaeon, the first isolate of the lineage 'Rice Cluster I', and proposal of the new archaeal order Methanocellales ord. nov.</title>
        <authorList>
            <person name="Sakai S."/>
            <person name="Imachi H."/>
            <person name="Hanada S."/>
            <person name="Ohashi A."/>
            <person name="Harada H."/>
            <person name="Kamagata Y."/>
        </authorList>
    </citation>
    <scope>NUCLEOTIDE SEQUENCE [LARGE SCALE GENOMIC DNA]</scope>
    <source>
        <strain evidence="3">DSM 17711 / JCM 13418 / NBRC 101707 / SANAE</strain>
    </source>
</reference>
<dbReference type="InParanoid" id="D1YYU1"/>
<dbReference type="eggNOG" id="arCOG11123">
    <property type="taxonomic scope" value="Archaea"/>
</dbReference>
<name>D1YYU1_METPS</name>
<keyword evidence="3" id="KW-1185">Reference proteome</keyword>
<feature type="transmembrane region" description="Helical" evidence="1">
    <location>
        <begin position="130"/>
        <end position="151"/>
    </location>
</feature>
<dbReference type="InterPro" id="IPR046739">
    <property type="entry name" value="DUF6789"/>
</dbReference>
<proteinExistence type="predicted"/>
<protein>
    <submittedName>
        <fullName evidence="2">Uncharacterized protein</fullName>
    </submittedName>
</protein>
<feature type="transmembrane region" description="Helical" evidence="1">
    <location>
        <begin position="96"/>
        <end position="118"/>
    </location>
</feature>
<sequence length="164" mass="16574">MATNDIGDGAIAGIITGVIMGILALLLALIGLASLVAFVDVRSIFGGVMPIAGFAAASLTAMIALLLFMAIVGLILGAIFGGIYEKIPTTSAVTKGIVFLLAIWVIFGLLIPILLSAGGAMPTALTATSIISALIAAIIWGGLLGMMFHWVSGKTAAPARPVVR</sequence>
<organism evidence="2 3">
    <name type="scientific">Methanocella paludicola (strain DSM 17711 / JCM 13418 / NBRC 101707 / SANAE)</name>
    <dbReference type="NCBI Taxonomy" id="304371"/>
    <lineage>
        <taxon>Archaea</taxon>
        <taxon>Methanobacteriati</taxon>
        <taxon>Methanobacteriota</taxon>
        <taxon>Stenosarchaea group</taxon>
        <taxon>Methanomicrobia</taxon>
        <taxon>Methanocellales</taxon>
        <taxon>Methanocellaceae</taxon>
        <taxon>Methanocella</taxon>
    </lineage>
</organism>
<dbReference type="EMBL" id="AP011532">
    <property type="protein sequence ID" value="BAI61613.1"/>
    <property type="molecule type" value="Genomic_DNA"/>
</dbReference>
<gene>
    <name evidence="2" type="ordered locus">MCP_1541</name>
</gene>
<keyword evidence="1" id="KW-1133">Transmembrane helix</keyword>
<dbReference type="AlphaFoldDB" id="D1YYU1"/>
<keyword evidence="1" id="KW-0812">Transmembrane</keyword>
<dbReference type="OrthoDB" id="148287at2157"/>
<dbReference type="Pfam" id="PF20587">
    <property type="entry name" value="DUF6789"/>
    <property type="match status" value="1"/>
</dbReference>
<dbReference type="GeneID" id="8681480"/>
<keyword evidence="1" id="KW-0472">Membrane</keyword>
<reference evidence="2 3" key="1">
    <citation type="journal article" date="2007" name="Appl. Environ. Microbiol.">
        <title>Isolation of key methanogens for global methane emission from rice paddy fields: a novel isolate affiliated with the clone cluster rice cluster I.</title>
        <authorList>
            <person name="Sakai S."/>
            <person name="Imachi H."/>
            <person name="Sekiguchi Y."/>
            <person name="Ohashi A."/>
            <person name="Harada H."/>
            <person name="Kamagata Y."/>
        </authorList>
    </citation>
    <scope>NUCLEOTIDE SEQUENCE [LARGE SCALE GENOMIC DNA]</scope>
    <source>
        <strain evidence="3">DSM 17711 / JCM 13418 / NBRC 101707 / SANAE</strain>
    </source>
</reference>
<evidence type="ECO:0000313" key="2">
    <source>
        <dbReference type="EMBL" id="BAI61613.1"/>
    </source>
</evidence>
<accession>D1YYU1</accession>
<feature type="transmembrane region" description="Helical" evidence="1">
    <location>
        <begin position="51"/>
        <end position="84"/>
    </location>
</feature>
<dbReference type="KEGG" id="mpd:MCP_1541"/>
<feature type="transmembrane region" description="Helical" evidence="1">
    <location>
        <begin position="12"/>
        <end position="39"/>
    </location>
</feature>
<evidence type="ECO:0000256" key="1">
    <source>
        <dbReference type="SAM" id="Phobius"/>
    </source>
</evidence>
<dbReference type="RefSeq" id="WP_012900292.1">
    <property type="nucleotide sequence ID" value="NC_013665.1"/>
</dbReference>
<reference evidence="3" key="3">
    <citation type="journal article" date="2011" name="PLoS ONE">
        <title>Genome sequence of a mesophilic hydrogenotrophic methanogen Methanocella paludicola, the first cultivated representative of the order Methanocellales.</title>
        <authorList>
            <person name="Sakai S."/>
            <person name="Takaki Y."/>
            <person name="Shimamura S."/>
            <person name="Sekine M."/>
            <person name="Tajima T."/>
            <person name="Kosugi H."/>
            <person name="Ichikawa N."/>
            <person name="Tasumi E."/>
            <person name="Hiraki A.T."/>
            <person name="Shimizu A."/>
            <person name="Kato Y."/>
            <person name="Nishiko R."/>
            <person name="Mori K."/>
            <person name="Fujita N."/>
            <person name="Imachi H."/>
            <person name="Takai K."/>
        </authorList>
    </citation>
    <scope>NUCLEOTIDE SEQUENCE [LARGE SCALE GENOMIC DNA]</scope>
    <source>
        <strain evidence="3">DSM 17711 / JCM 13418 / NBRC 101707 / SANAE</strain>
    </source>
</reference>
<evidence type="ECO:0000313" key="3">
    <source>
        <dbReference type="Proteomes" id="UP000001882"/>
    </source>
</evidence>
<dbReference type="Proteomes" id="UP000001882">
    <property type="component" value="Chromosome"/>
</dbReference>